<reference evidence="3" key="2">
    <citation type="submission" date="2023-01" db="EMBL/GenBank/DDBJ databases">
        <title>Draft genome sequence of Devosia yakushimensis strain NBRC 103855.</title>
        <authorList>
            <person name="Sun Q."/>
            <person name="Mori K."/>
        </authorList>
    </citation>
    <scope>NUCLEOTIDE SEQUENCE</scope>
    <source>
        <strain evidence="3">NBRC 103855</strain>
    </source>
</reference>
<evidence type="ECO:0000256" key="1">
    <source>
        <dbReference type="SAM" id="Phobius"/>
    </source>
</evidence>
<dbReference type="Pfam" id="PF02470">
    <property type="entry name" value="MlaD"/>
    <property type="match status" value="1"/>
</dbReference>
<protein>
    <submittedName>
        <fullName evidence="3">Organic solvent ABC transporter substrate-binding protein</fullName>
    </submittedName>
</protein>
<sequence length="437" mass="45283">MENNANYAVVGVLATAVVAALFAFVYWFAAPTANIAQKPYDIVFTGTVSGIARGTDVLFNGIRIGQVSTVQLDPEDSNRVVARVEVDATAPVRADTKVMTGFQGLTGGGSVQLTGGTPGAGEPPIGPGRSAPTLYAQVSDFQSIIDGLSSSVNGASTAVARINTLLDDNDDKINTTLANIESFSTALAANSDGVQAALASIADAGKQIGPMADEIGSLSVKVSALVDAVPPEDVTKVVANITTFSDSLARNSDQIDKFFASTSVLSDNLTQLTEGLHSAVTVIDQVAAEVDPAIVGRVIANIDQFATSLGNNSENVDTIVANVTAVSDSLTRSVEKVDSILAQVDASVSSVEGQGLFNDLAEAAQSVRDLADQLNANTARIAAGLNDFTSRGLSEYTALAVDARGTLARLDRVVRNLENNPQGLIFGGETVREYTKQ</sequence>
<keyword evidence="1" id="KW-1133">Transmembrane helix</keyword>
<keyword evidence="4" id="KW-1185">Reference proteome</keyword>
<evidence type="ECO:0000259" key="2">
    <source>
        <dbReference type="Pfam" id="PF02470"/>
    </source>
</evidence>
<feature type="domain" description="Mce/MlaD" evidence="2">
    <location>
        <begin position="40"/>
        <end position="116"/>
    </location>
</feature>
<dbReference type="Gene3D" id="1.20.1170.10">
    <property type="match status" value="1"/>
</dbReference>
<dbReference type="EMBL" id="BSNG01000001">
    <property type="protein sequence ID" value="GLQ10416.1"/>
    <property type="molecule type" value="Genomic_DNA"/>
</dbReference>
<dbReference type="PANTHER" id="PTHR36698:SF2">
    <property type="entry name" value="MCE_MLAD DOMAIN-CONTAINING PROTEIN"/>
    <property type="match status" value="1"/>
</dbReference>
<keyword evidence="1" id="KW-0472">Membrane</keyword>
<name>A0ABQ5UG17_9HYPH</name>
<accession>A0ABQ5UG17</accession>
<evidence type="ECO:0000313" key="4">
    <source>
        <dbReference type="Proteomes" id="UP001161406"/>
    </source>
</evidence>
<dbReference type="RefSeq" id="WP_284391022.1">
    <property type="nucleotide sequence ID" value="NZ_BSNG01000001.1"/>
</dbReference>
<gene>
    <name evidence="3" type="ORF">GCM10007913_23480</name>
</gene>
<evidence type="ECO:0000313" key="3">
    <source>
        <dbReference type="EMBL" id="GLQ10416.1"/>
    </source>
</evidence>
<feature type="transmembrane region" description="Helical" evidence="1">
    <location>
        <begin position="7"/>
        <end position="29"/>
    </location>
</feature>
<keyword evidence="1" id="KW-0812">Transmembrane</keyword>
<dbReference type="Proteomes" id="UP001161406">
    <property type="component" value="Unassembled WGS sequence"/>
</dbReference>
<dbReference type="InterPro" id="IPR003399">
    <property type="entry name" value="Mce/MlaD"/>
</dbReference>
<dbReference type="SUPFAM" id="SSF58100">
    <property type="entry name" value="Bacterial hemolysins"/>
    <property type="match status" value="1"/>
</dbReference>
<dbReference type="PANTHER" id="PTHR36698">
    <property type="entry name" value="BLL5892 PROTEIN"/>
    <property type="match status" value="1"/>
</dbReference>
<comment type="caution">
    <text evidence="3">The sequence shown here is derived from an EMBL/GenBank/DDBJ whole genome shotgun (WGS) entry which is preliminary data.</text>
</comment>
<proteinExistence type="predicted"/>
<reference evidence="3" key="1">
    <citation type="journal article" date="2014" name="Int. J. Syst. Evol. Microbiol.">
        <title>Complete genome of a new Firmicutes species belonging to the dominant human colonic microbiota ('Ruminococcus bicirculans') reveals two chromosomes and a selective capacity to utilize plant glucans.</title>
        <authorList>
            <consortium name="NISC Comparative Sequencing Program"/>
            <person name="Wegmann U."/>
            <person name="Louis P."/>
            <person name="Goesmann A."/>
            <person name="Henrissat B."/>
            <person name="Duncan S.H."/>
            <person name="Flint H.J."/>
        </authorList>
    </citation>
    <scope>NUCLEOTIDE SEQUENCE</scope>
    <source>
        <strain evidence="3">NBRC 103855</strain>
    </source>
</reference>
<organism evidence="3 4">
    <name type="scientific">Devosia yakushimensis</name>
    <dbReference type="NCBI Taxonomy" id="470028"/>
    <lineage>
        <taxon>Bacteria</taxon>
        <taxon>Pseudomonadati</taxon>
        <taxon>Pseudomonadota</taxon>
        <taxon>Alphaproteobacteria</taxon>
        <taxon>Hyphomicrobiales</taxon>
        <taxon>Devosiaceae</taxon>
        <taxon>Devosia</taxon>
    </lineage>
</organism>